<evidence type="ECO:0000256" key="3">
    <source>
        <dbReference type="ARBA" id="ARBA00022553"/>
    </source>
</evidence>
<dbReference type="InterPro" id="IPR036890">
    <property type="entry name" value="HATPase_C_sf"/>
</dbReference>
<dbReference type="AlphaFoldDB" id="A0A5A5T8X0"/>
<evidence type="ECO:0000313" key="9">
    <source>
        <dbReference type="Proteomes" id="UP000322530"/>
    </source>
</evidence>
<evidence type="ECO:0000259" key="7">
    <source>
        <dbReference type="PROSITE" id="PS50109"/>
    </source>
</evidence>
<dbReference type="InterPro" id="IPR005467">
    <property type="entry name" value="His_kinase_dom"/>
</dbReference>
<dbReference type="InterPro" id="IPR004358">
    <property type="entry name" value="Sig_transdc_His_kin-like_C"/>
</dbReference>
<evidence type="ECO:0000313" key="8">
    <source>
        <dbReference type="EMBL" id="GCF07787.1"/>
    </source>
</evidence>
<dbReference type="SUPFAM" id="SSF47384">
    <property type="entry name" value="Homodimeric domain of signal transducing histidine kinase"/>
    <property type="match status" value="1"/>
</dbReference>
<keyword evidence="4" id="KW-0808">Transferase</keyword>
<feature type="domain" description="Histidine kinase" evidence="7">
    <location>
        <begin position="181"/>
        <end position="427"/>
    </location>
</feature>
<dbReference type="Gene3D" id="3.30.565.10">
    <property type="entry name" value="Histidine kinase-like ATPase, C-terminal domain"/>
    <property type="match status" value="1"/>
</dbReference>
<comment type="catalytic activity">
    <reaction evidence="1">
        <text>ATP + protein L-histidine = ADP + protein N-phospho-L-histidine.</text>
        <dbReference type="EC" id="2.7.13.3"/>
    </reaction>
</comment>
<dbReference type="CDD" id="cd00075">
    <property type="entry name" value="HATPase"/>
    <property type="match status" value="1"/>
</dbReference>
<dbReference type="InterPro" id="IPR036097">
    <property type="entry name" value="HisK_dim/P_sf"/>
</dbReference>
<accession>A0A5A5T8X0</accession>
<reference evidence="8 9" key="1">
    <citation type="submission" date="2019-01" db="EMBL/GenBank/DDBJ databases">
        <title>Draft genome sequence of Dictyobacter sp. Uno17.</title>
        <authorList>
            <person name="Wang C.M."/>
            <person name="Zheng Y."/>
            <person name="Sakai Y."/>
            <person name="Abe K."/>
            <person name="Yokota A."/>
            <person name="Yabe S."/>
        </authorList>
    </citation>
    <scope>NUCLEOTIDE SEQUENCE [LARGE SCALE GENOMIC DNA]</scope>
    <source>
        <strain evidence="8 9">Uno17</strain>
    </source>
</reference>
<organism evidence="8 9">
    <name type="scientific">Dictyobacter arantiisoli</name>
    <dbReference type="NCBI Taxonomy" id="2014874"/>
    <lineage>
        <taxon>Bacteria</taxon>
        <taxon>Bacillati</taxon>
        <taxon>Chloroflexota</taxon>
        <taxon>Ktedonobacteria</taxon>
        <taxon>Ktedonobacterales</taxon>
        <taxon>Dictyobacteraceae</taxon>
        <taxon>Dictyobacter</taxon>
    </lineage>
</organism>
<dbReference type="PANTHER" id="PTHR43711:SF31">
    <property type="entry name" value="HISTIDINE KINASE"/>
    <property type="match status" value="1"/>
</dbReference>
<proteinExistence type="predicted"/>
<dbReference type="PRINTS" id="PR00344">
    <property type="entry name" value="BCTRLSENSOR"/>
</dbReference>
<dbReference type="InterPro" id="IPR003594">
    <property type="entry name" value="HATPase_dom"/>
</dbReference>
<comment type="caution">
    <text evidence="8">The sequence shown here is derived from an EMBL/GenBank/DDBJ whole genome shotgun (WGS) entry which is preliminary data.</text>
</comment>
<dbReference type="Gene3D" id="1.10.287.130">
    <property type="match status" value="1"/>
</dbReference>
<dbReference type="CDD" id="cd00082">
    <property type="entry name" value="HisKA"/>
    <property type="match status" value="1"/>
</dbReference>
<evidence type="ECO:0000256" key="5">
    <source>
        <dbReference type="ARBA" id="ARBA00022777"/>
    </source>
</evidence>
<dbReference type="RefSeq" id="WP_149400794.1">
    <property type="nucleotide sequence ID" value="NZ_BIXY01000014.1"/>
</dbReference>
<dbReference type="EMBL" id="BIXY01000014">
    <property type="protein sequence ID" value="GCF07787.1"/>
    <property type="molecule type" value="Genomic_DNA"/>
</dbReference>
<evidence type="ECO:0000256" key="2">
    <source>
        <dbReference type="ARBA" id="ARBA00012438"/>
    </source>
</evidence>
<keyword evidence="6" id="KW-0902">Two-component regulatory system</keyword>
<dbReference type="Pfam" id="PF02518">
    <property type="entry name" value="HATPase_c"/>
    <property type="match status" value="1"/>
</dbReference>
<dbReference type="Pfam" id="PF00512">
    <property type="entry name" value="HisKA"/>
    <property type="match status" value="1"/>
</dbReference>
<dbReference type="SUPFAM" id="SSF55874">
    <property type="entry name" value="ATPase domain of HSP90 chaperone/DNA topoisomerase II/histidine kinase"/>
    <property type="match status" value="1"/>
</dbReference>
<keyword evidence="3" id="KW-0597">Phosphoprotein</keyword>
<dbReference type="InterPro" id="IPR003661">
    <property type="entry name" value="HisK_dim/P_dom"/>
</dbReference>
<gene>
    <name evidence="8" type="ORF">KDI_13510</name>
</gene>
<keyword evidence="5" id="KW-0418">Kinase</keyword>
<dbReference type="PANTHER" id="PTHR43711">
    <property type="entry name" value="TWO-COMPONENT HISTIDINE KINASE"/>
    <property type="match status" value="1"/>
</dbReference>
<keyword evidence="9" id="KW-1185">Reference proteome</keyword>
<name>A0A5A5T8X0_9CHLR</name>
<evidence type="ECO:0000256" key="1">
    <source>
        <dbReference type="ARBA" id="ARBA00000085"/>
    </source>
</evidence>
<dbReference type="EC" id="2.7.13.3" evidence="2"/>
<dbReference type="GO" id="GO:0000155">
    <property type="term" value="F:phosphorelay sensor kinase activity"/>
    <property type="evidence" value="ECO:0007669"/>
    <property type="project" value="InterPro"/>
</dbReference>
<dbReference type="PROSITE" id="PS50109">
    <property type="entry name" value="HIS_KIN"/>
    <property type="match status" value="1"/>
</dbReference>
<dbReference type="SMART" id="SM00388">
    <property type="entry name" value="HisKA"/>
    <property type="match status" value="1"/>
</dbReference>
<dbReference type="OrthoDB" id="9757990at2"/>
<protein>
    <recommendedName>
        <fullName evidence="2">histidine kinase</fullName>
        <ecNumber evidence="2">2.7.13.3</ecNumber>
    </recommendedName>
</protein>
<sequence length="444" mass="48613">MIEEMQSPSFTESVVYIRDLLCCDSISIILSCNDPALCHPLLESASSGMGYNAESWLAIECVRATCDIVIQTGRIWWQRIRIGAEDSTPKDVVLILAPLIRPAGTLGVMLCIIHSQRSFGVSEYCLLDQQRAWLAERIEHILYNLRIARRLTSTTANPCTPPVASVESPLTLAGQDTLLSMVSHDLRLPLSVMKGYVGLLQSYGLAAIDIAPTEMMSAQCQQTYLTAIMEQVEHLEILIRDVLDISRAQVGQLLLHPAPIDIASLCQGVSQYMQSNMIQLQRGHCSLHYLLDSPLPPAWADEDRVRQILFNLIENAIKYSPDGGPIEILASTLPVSSPSWLPPAEHEQPGYISITIRDHGVGIASQQQYAVFQPFVRLQQPAVRDVAGTGLGLYISHVLVEAMHGSIVVQSGEGQGTSVTFTLPIAIPVPQQAATPLSNIVSTY</sequence>
<dbReference type="InterPro" id="IPR050736">
    <property type="entry name" value="Sensor_HK_Regulatory"/>
</dbReference>
<dbReference type="Proteomes" id="UP000322530">
    <property type="component" value="Unassembled WGS sequence"/>
</dbReference>
<dbReference type="SMART" id="SM00387">
    <property type="entry name" value="HATPase_c"/>
    <property type="match status" value="1"/>
</dbReference>
<evidence type="ECO:0000256" key="6">
    <source>
        <dbReference type="ARBA" id="ARBA00023012"/>
    </source>
</evidence>
<evidence type="ECO:0000256" key="4">
    <source>
        <dbReference type="ARBA" id="ARBA00022679"/>
    </source>
</evidence>